<protein>
    <recommendedName>
        <fullName evidence="3">histidine kinase</fullName>
        <ecNumber evidence="3">2.7.13.3</ecNumber>
    </recommendedName>
</protein>
<proteinExistence type="predicted"/>
<dbReference type="InterPro" id="IPR008358">
    <property type="entry name" value="Sig_transdc_His_kin/Pase_MprB"/>
</dbReference>
<dbReference type="Pfam" id="PF00512">
    <property type="entry name" value="HisKA"/>
    <property type="match status" value="1"/>
</dbReference>
<dbReference type="PANTHER" id="PTHR45453">
    <property type="entry name" value="PHOSPHATE REGULON SENSOR PROTEIN PHOR"/>
    <property type="match status" value="1"/>
</dbReference>
<dbReference type="Proteomes" id="UP000886814">
    <property type="component" value="Unassembled WGS sequence"/>
</dbReference>
<dbReference type="CDD" id="cd00075">
    <property type="entry name" value="HATPase"/>
    <property type="match status" value="1"/>
</dbReference>
<dbReference type="EC" id="2.7.13.3" evidence="3"/>
<dbReference type="InterPro" id="IPR003661">
    <property type="entry name" value="HisK_dim/P_dom"/>
</dbReference>
<evidence type="ECO:0000256" key="5">
    <source>
        <dbReference type="ARBA" id="ARBA00022679"/>
    </source>
</evidence>
<evidence type="ECO:0000256" key="2">
    <source>
        <dbReference type="ARBA" id="ARBA00004370"/>
    </source>
</evidence>
<name>A0A9D1PCN9_9FIRM</name>
<evidence type="ECO:0000256" key="4">
    <source>
        <dbReference type="ARBA" id="ARBA00022553"/>
    </source>
</evidence>
<dbReference type="Gene3D" id="3.30.565.10">
    <property type="entry name" value="Histidine kinase-like ATPase, C-terminal domain"/>
    <property type="match status" value="1"/>
</dbReference>
<dbReference type="CDD" id="cd00082">
    <property type="entry name" value="HisKA"/>
    <property type="match status" value="1"/>
</dbReference>
<evidence type="ECO:0000313" key="10">
    <source>
        <dbReference type="EMBL" id="HIV38139.1"/>
    </source>
</evidence>
<keyword evidence="6 10" id="KW-0418">Kinase</keyword>
<dbReference type="PROSITE" id="PS50109">
    <property type="entry name" value="HIS_KIN"/>
    <property type="match status" value="1"/>
</dbReference>
<evidence type="ECO:0000256" key="6">
    <source>
        <dbReference type="ARBA" id="ARBA00022777"/>
    </source>
</evidence>
<dbReference type="Gene3D" id="1.10.287.130">
    <property type="match status" value="1"/>
</dbReference>
<reference evidence="10" key="1">
    <citation type="journal article" date="2021" name="PeerJ">
        <title>Extensive microbial diversity within the chicken gut microbiome revealed by metagenomics and culture.</title>
        <authorList>
            <person name="Gilroy R."/>
            <person name="Ravi A."/>
            <person name="Getino M."/>
            <person name="Pursley I."/>
            <person name="Horton D.L."/>
            <person name="Alikhan N.F."/>
            <person name="Baker D."/>
            <person name="Gharbi K."/>
            <person name="Hall N."/>
            <person name="Watson M."/>
            <person name="Adriaenssens E.M."/>
            <person name="Foster-Nyarko E."/>
            <person name="Jarju S."/>
            <person name="Secka A."/>
            <person name="Antonio M."/>
            <person name="Oren A."/>
            <person name="Chaudhuri R.R."/>
            <person name="La Ragione R."/>
            <person name="Hildebrand F."/>
            <person name="Pallen M.J."/>
        </authorList>
    </citation>
    <scope>NUCLEOTIDE SEQUENCE</scope>
    <source>
        <strain evidence="10">CHK195-9823</strain>
    </source>
</reference>
<keyword evidence="8" id="KW-0812">Transmembrane</keyword>
<keyword evidence="5" id="KW-0808">Transferase</keyword>
<feature type="domain" description="Histidine kinase" evidence="9">
    <location>
        <begin position="245"/>
        <end position="464"/>
    </location>
</feature>
<keyword evidence="7" id="KW-0902">Two-component regulatory system</keyword>
<feature type="transmembrane region" description="Helical" evidence="8">
    <location>
        <begin position="12"/>
        <end position="35"/>
    </location>
</feature>
<dbReference type="InterPro" id="IPR036890">
    <property type="entry name" value="HATPase_C_sf"/>
</dbReference>
<comment type="catalytic activity">
    <reaction evidence="1">
        <text>ATP + protein L-histidine = ADP + protein N-phospho-L-histidine.</text>
        <dbReference type="EC" id="2.7.13.3"/>
    </reaction>
</comment>
<evidence type="ECO:0000256" key="8">
    <source>
        <dbReference type="SAM" id="Phobius"/>
    </source>
</evidence>
<dbReference type="GO" id="GO:0016036">
    <property type="term" value="P:cellular response to phosphate starvation"/>
    <property type="evidence" value="ECO:0007669"/>
    <property type="project" value="TreeGrafter"/>
</dbReference>
<keyword evidence="4" id="KW-0597">Phosphoprotein</keyword>
<dbReference type="GO" id="GO:0005886">
    <property type="term" value="C:plasma membrane"/>
    <property type="evidence" value="ECO:0007669"/>
    <property type="project" value="TreeGrafter"/>
</dbReference>
<gene>
    <name evidence="10" type="ORF">H9747_03950</name>
</gene>
<dbReference type="SMART" id="SM00388">
    <property type="entry name" value="HisKA"/>
    <property type="match status" value="1"/>
</dbReference>
<accession>A0A9D1PCN9</accession>
<organism evidence="10 11">
    <name type="scientific">Candidatus Blautia stercorigallinarum</name>
    <dbReference type="NCBI Taxonomy" id="2838501"/>
    <lineage>
        <taxon>Bacteria</taxon>
        <taxon>Bacillati</taxon>
        <taxon>Bacillota</taxon>
        <taxon>Clostridia</taxon>
        <taxon>Lachnospirales</taxon>
        <taxon>Lachnospiraceae</taxon>
        <taxon>Blautia</taxon>
    </lineage>
</organism>
<reference evidence="10" key="2">
    <citation type="submission" date="2021-04" db="EMBL/GenBank/DDBJ databases">
        <authorList>
            <person name="Gilroy R."/>
        </authorList>
    </citation>
    <scope>NUCLEOTIDE SEQUENCE</scope>
    <source>
        <strain evidence="10">CHK195-9823</strain>
    </source>
</reference>
<dbReference type="PRINTS" id="PR01780">
    <property type="entry name" value="LANTIREGPROT"/>
</dbReference>
<dbReference type="SUPFAM" id="SSF47384">
    <property type="entry name" value="Homodimeric domain of signal transducing histidine kinase"/>
    <property type="match status" value="1"/>
</dbReference>
<dbReference type="SMART" id="SM00387">
    <property type="entry name" value="HATPase_c"/>
    <property type="match status" value="1"/>
</dbReference>
<keyword evidence="8" id="KW-0472">Membrane</keyword>
<dbReference type="AlphaFoldDB" id="A0A9D1PCN9"/>
<dbReference type="InterPro" id="IPR050351">
    <property type="entry name" value="BphY/WalK/GraS-like"/>
</dbReference>
<dbReference type="GO" id="GO:0000155">
    <property type="term" value="F:phosphorelay sensor kinase activity"/>
    <property type="evidence" value="ECO:0007669"/>
    <property type="project" value="InterPro"/>
</dbReference>
<keyword evidence="8" id="KW-1133">Transmembrane helix</keyword>
<evidence type="ECO:0000256" key="1">
    <source>
        <dbReference type="ARBA" id="ARBA00000085"/>
    </source>
</evidence>
<evidence type="ECO:0000313" key="11">
    <source>
        <dbReference type="Proteomes" id="UP000886814"/>
    </source>
</evidence>
<dbReference type="InterPro" id="IPR036097">
    <property type="entry name" value="HisK_dim/P_sf"/>
</dbReference>
<comment type="caution">
    <text evidence="10">The sequence shown here is derived from an EMBL/GenBank/DDBJ whole genome shotgun (WGS) entry which is preliminary data.</text>
</comment>
<dbReference type="EMBL" id="DXIQ01000024">
    <property type="protein sequence ID" value="HIV38139.1"/>
    <property type="molecule type" value="Genomic_DNA"/>
</dbReference>
<evidence type="ECO:0000256" key="7">
    <source>
        <dbReference type="ARBA" id="ARBA00023012"/>
    </source>
</evidence>
<dbReference type="GO" id="GO:0004721">
    <property type="term" value="F:phosphoprotein phosphatase activity"/>
    <property type="evidence" value="ECO:0007669"/>
    <property type="project" value="TreeGrafter"/>
</dbReference>
<comment type="subcellular location">
    <subcellularLocation>
        <location evidence="2">Membrane</location>
    </subcellularLocation>
</comment>
<dbReference type="SUPFAM" id="SSF55874">
    <property type="entry name" value="ATPase domain of HSP90 chaperone/DNA topoisomerase II/histidine kinase"/>
    <property type="match status" value="1"/>
</dbReference>
<evidence type="ECO:0000256" key="3">
    <source>
        <dbReference type="ARBA" id="ARBA00012438"/>
    </source>
</evidence>
<sequence>MNSTIKLIRKFCSILIISIVLGILLNLVFLIAVTWNQGKDSSGWQQAEEVAAALSLSEGGSYVLSEEGEKVLEQTGAWGILVENDTGNVIWSSTGLPREIPTHYTLGEISWAVRGYIRDYPTTVSPKGDDLLFLGFPKDRYFKLMWPTFDYELIRNIGYMILEFLAFNLVFIIIVYAVATSGIIRSVKPIVQGIEALGEQKEVYIPEKGLMSQLAASINRVSEKLKTQNYALRKKETARANWIAGVSHDIRTPLSMVMGHASTLEEDTGLPEEARRKAGIIRRQSIRMKNLINDLNLASKLEYNVQPVKRQRTDLVALARTVAVDFLNLDNAGDYPIVWNTAEDTGPMMIDGDPDLLKRAMSNLITNAQVHNPRGCTIGIEGKEEAEMFALIVSDDGVGVTEEELRSIRSAPHYMVCDSSTGEQRHGLGLLIVRQIAQAHGGKVVLDHSPHGGFLVKILLPKDGEEI</sequence>
<dbReference type="Pfam" id="PF02518">
    <property type="entry name" value="HATPase_c"/>
    <property type="match status" value="1"/>
</dbReference>
<dbReference type="InterPro" id="IPR005467">
    <property type="entry name" value="His_kinase_dom"/>
</dbReference>
<dbReference type="PANTHER" id="PTHR45453:SF1">
    <property type="entry name" value="PHOSPHATE REGULON SENSOR PROTEIN PHOR"/>
    <property type="match status" value="1"/>
</dbReference>
<feature type="transmembrane region" description="Helical" evidence="8">
    <location>
        <begin position="157"/>
        <end position="179"/>
    </location>
</feature>
<evidence type="ECO:0000259" key="9">
    <source>
        <dbReference type="PROSITE" id="PS50109"/>
    </source>
</evidence>
<dbReference type="InterPro" id="IPR003594">
    <property type="entry name" value="HATPase_dom"/>
</dbReference>